<evidence type="ECO:0000259" key="3">
    <source>
        <dbReference type="Pfam" id="PF19568"/>
    </source>
</evidence>
<dbReference type="InterPro" id="IPR045735">
    <property type="entry name" value="Spore_III_AA_AAA+_ATPase"/>
</dbReference>
<feature type="domain" description="Stage III sporulation protein AA AAA+ ATPase" evidence="3">
    <location>
        <begin position="3"/>
        <end position="291"/>
    </location>
</feature>
<reference evidence="4" key="1">
    <citation type="journal article" date="2021" name="PeerJ">
        <title>Extensive microbial diversity within the chicken gut microbiome revealed by metagenomics and culture.</title>
        <authorList>
            <person name="Gilroy R."/>
            <person name="Ravi A."/>
            <person name="Getino M."/>
            <person name="Pursley I."/>
            <person name="Horton D.L."/>
            <person name="Alikhan N.F."/>
            <person name="Baker D."/>
            <person name="Gharbi K."/>
            <person name="Hall N."/>
            <person name="Watson M."/>
            <person name="Adriaenssens E.M."/>
            <person name="Foster-Nyarko E."/>
            <person name="Jarju S."/>
            <person name="Secka A."/>
            <person name="Antonio M."/>
            <person name="Oren A."/>
            <person name="Chaudhuri R.R."/>
            <person name="La Ragione R."/>
            <person name="Hildebrand F."/>
            <person name="Pallen M.J."/>
        </authorList>
    </citation>
    <scope>NUCLEOTIDE SEQUENCE</scope>
    <source>
        <strain evidence="4">CHK192-19661</strain>
    </source>
</reference>
<name>A0A9D2IHV1_9FIRM</name>
<dbReference type="AlphaFoldDB" id="A0A9D2IHV1"/>
<protein>
    <recommendedName>
        <fullName evidence="3">Stage III sporulation protein AA AAA+ ATPase domain-containing protein</fullName>
    </recommendedName>
</protein>
<evidence type="ECO:0000256" key="1">
    <source>
        <dbReference type="ARBA" id="ARBA00022741"/>
    </source>
</evidence>
<dbReference type="Pfam" id="PF19568">
    <property type="entry name" value="Spore_III_AA"/>
    <property type="match status" value="1"/>
</dbReference>
<dbReference type="GO" id="GO:0005524">
    <property type="term" value="F:ATP binding"/>
    <property type="evidence" value="ECO:0007669"/>
    <property type="project" value="UniProtKB-KW"/>
</dbReference>
<dbReference type="Proteomes" id="UP000824025">
    <property type="component" value="Unassembled WGS sequence"/>
</dbReference>
<dbReference type="EMBL" id="DXCF01000003">
    <property type="protein sequence ID" value="HIZ08923.1"/>
    <property type="molecule type" value="Genomic_DNA"/>
</dbReference>
<comment type="caution">
    <text evidence="4">The sequence shown here is derived from an EMBL/GenBank/DDBJ whole genome shotgun (WGS) entry which is preliminary data.</text>
</comment>
<accession>A0A9D2IHV1</accession>
<keyword evidence="1" id="KW-0547">Nucleotide-binding</keyword>
<proteinExistence type="predicted"/>
<evidence type="ECO:0000256" key="2">
    <source>
        <dbReference type="ARBA" id="ARBA00022840"/>
    </source>
</evidence>
<reference evidence="4" key="2">
    <citation type="submission" date="2021-04" db="EMBL/GenBank/DDBJ databases">
        <authorList>
            <person name="Gilroy R."/>
        </authorList>
    </citation>
    <scope>NUCLEOTIDE SEQUENCE</scope>
    <source>
        <strain evidence="4">CHK192-19661</strain>
    </source>
</reference>
<dbReference type="SUPFAM" id="SSF52540">
    <property type="entry name" value="P-loop containing nucleoside triphosphate hydrolases"/>
    <property type="match status" value="1"/>
</dbReference>
<dbReference type="PANTHER" id="PTHR20953:SF3">
    <property type="entry name" value="P-LOOP CONTAINING NUCLEOSIDE TRIPHOSPHATE HYDROLASES SUPERFAMILY PROTEIN"/>
    <property type="match status" value="1"/>
</dbReference>
<keyword evidence="2" id="KW-0067">ATP-binding</keyword>
<evidence type="ECO:0000313" key="5">
    <source>
        <dbReference type="Proteomes" id="UP000824025"/>
    </source>
</evidence>
<dbReference type="PANTHER" id="PTHR20953">
    <property type="entry name" value="KINASE-RELATED"/>
    <property type="match status" value="1"/>
</dbReference>
<sequence length="300" mass="33254">MLEFLTDNLRQALLNVNMNSVYELRVRASKPVVVNYGGEYTFLGAKGITPHIGSALIASYSDIETIIYRASEYSVYTVNDRLRRGFLTGAGGERIGLAGSFVYENGNTFTIKEVTSLNIRVPHEVRGCGEVIYRTCFRRELKSTLILSPPGRGKTTILRDLTRLISAHRFLNVLINDERNEIAAADRDFSLDTGAFSDVIRYTDKRDALTAAVRAMRPDLIVTDELVSEEELEAVAACVRSGVEVLASAHFRDIESMRASPPFARALRERIFGYYILLSREGIGRVAGIYGADLSPVAVC</sequence>
<evidence type="ECO:0000313" key="4">
    <source>
        <dbReference type="EMBL" id="HIZ08923.1"/>
    </source>
</evidence>
<dbReference type="InterPro" id="IPR027417">
    <property type="entry name" value="P-loop_NTPase"/>
</dbReference>
<dbReference type="Gene3D" id="3.40.50.300">
    <property type="entry name" value="P-loop containing nucleotide triphosphate hydrolases"/>
    <property type="match status" value="1"/>
</dbReference>
<gene>
    <name evidence="4" type="ORF">H9726_00410</name>
</gene>
<organism evidence="4 5">
    <name type="scientific">Candidatus Borkfalkia avicola</name>
    <dbReference type="NCBI Taxonomy" id="2838503"/>
    <lineage>
        <taxon>Bacteria</taxon>
        <taxon>Bacillati</taxon>
        <taxon>Bacillota</taxon>
        <taxon>Clostridia</taxon>
        <taxon>Christensenellales</taxon>
        <taxon>Christensenellaceae</taxon>
        <taxon>Candidatus Borkfalkia</taxon>
    </lineage>
</organism>